<feature type="non-terminal residue" evidence="9">
    <location>
        <position position="336"/>
    </location>
</feature>
<evidence type="ECO:0000313" key="9">
    <source>
        <dbReference type="EMBL" id="SVC62444.1"/>
    </source>
</evidence>
<dbReference type="PROSITE" id="PS01011">
    <property type="entry name" value="FOLYLPOLYGLU_SYNT_1"/>
    <property type="match status" value="1"/>
</dbReference>
<evidence type="ECO:0000259" key="7">
    <source>
        <dbReference type="Pfam" id="PF02875"/>
    </source>
</evidence>
<dbReference type="Pfam" id="PF08245">
    <property type="entry name" value="Mur_ligase_M"/>
    <property type="match status" value="1"/>
</dbReference>
<keyword evidence="5" id="KW-0067">ATP-binding</keyword>
<keyword evidence="6" id="KW-0460">Magnesium</keyword>
<dbReference type="InterPro" id="IPR013221">
    <property type="entry name" value="Mur_ligase_cen"/>
</dbReference>
<dbReference type="PROSITE" id="PS01012">
    <property type="entry name" value="FOLYLPOLYGLU_SYNT_2"/>
    <property type="match status" value="1"/>
</dbReference>
<evidence type="ECO:0000256" key="2">
    <source>
        <dbReference type="ARBA" id="ARBA00022598"/>
    </source>
</evidence>
<dbReference type="Pfam" id="PF02875">
    <property type="entry name" value="Mur_ligase_C"/>
    <property type="match status" value="1"/>
</dbReference>
<dbReference type="NCBIfam" id="TIGR01499">
    <property type="entry name" value="folC"/>
    <property type="match status" value="1"/>
</dbReference>
<feature type="non-terminal residue" evidence="9">
    <location>
        <position position="1"/>
    </location>
</feature>
<dbReference type="InterPro" id="IPR018109">
    <property type="entry name" value="Folylpolyglutamate_synth_CS"/>
</dbReference>
<keyword evidence="3" id="KW-0479">Metal-binding</keyword>
<gene>
    <name evidence="9" type="ORF">METZ01_LOCUS315298</name>
</gene>
<reference evidence="9" key="1">
    <citation type="submission" date="2018-05" db="EMBL/GenBank/DDBJ databases">
        <authorList>
            <person name="Lanie J.A."/>
            <person name="Ng W.-L."/>
            <person name="Kazmierczak K.M."/>
            <person name="Andrzejewski T.M."/>
            <person name="Davidsen T.M."/>
            <person name="Wayne K.J."/>
            <person name="Tettelin H."/>
            <person name="Glass J.I."/>
            <person name="Rusch D."/>
            <person name="Podicherti R."/>
            <person name="Tsui H.-C.T."/>
            <person name="Winkler M.E."/>
        </authorList>
    </citation>
    <scope>NUCLEOTIDE SEQUENCE</scope>
</reference>
<proteinExistence type="inferred from homology"/>
<dbReference type="GO" id="GO:0004326">
    <property type="term" value="F:tetrahydrofolylpolyglutamate synthase activity"/>
    <property type="evidence" value="ECO:0007669"/>
    <property type="project" value="InterPro"/>
</dbReference>
<accession>A0A382NMN3</accession>
<dbReference type="GO" id="GO:0046872">
    <property type="term" value="F:metal ion binding"/>
    <property type="evidence" value="ECO:0007669"/>
    <property type="project" value="UniProtKB-KW"/>
</dbReference>
<dbReference type="EMBL" id="UINC01101553">
    <property type="protein sequence ID" value="SVC62444.1"/>
    <property type="molecule type" value="Genomic_DNA"/>
</dbReference>
<comment type="similarity">
    <text evidence="1">Belongs to the folylpolyglutamate synthase family.</text>
</comment>
<dbReference type="AlphaFoldDB" id="A0A382NMN3"/>
<name>A0A382NMN3_9ZZZZ</name>
<evidence type="ECO:0000256" key="1">
    <source>
        <dbReference type="ARBA" id="ARBA00008276"/>
    </source>
</evidence>
<evidence type="ECO:0000256" key="5">
    <source>
        <dbReference type="ARBA" id="ARBA00022840"/>
    </source>
</evidence>
<dbReference type="SUPFAM" id="SSF53623">
    <property type="entry name" value="MurD-like peptide ligases, catalytic domain"/>
    <property type="match status" value="1"/>
</dbReference>
<dbReference type="GO" id="GO:0005524">
    <property type="term" value="F:ATP binding"/>
    <property type="evidence" value="ECO:0007669"/>
    <property type="project" value="UniProtKB-KW"/>
</dbReference>
<feature type="domain" description="Mur ligase C-terminal" evidence="7">
    <location>
        <begin position="271"/>
        <end position="334"/>
    </location>
</feature>
<dbReference type="GO" id="GO:0005737">
    <property type="term" value="C:cytoplasm"/>
    <property type="evidence" value="ECO:0007669"/>
    <property type="project" value="TreeGrafter"/>
</dbReference>
<dbReference type="PANTHER" id="PTHR11136">
    <property type="entry name" value="FOLYLPOLYGLUTAMATE SYNTHASE-RELATED"/>
    <property type="match status" value="1"/>
</dbReference>
<dbReference type="SUPFAM" id="SSF53244">
    <property type="entry name" value="MurD-like peptide ligases, peptide-binding domain"/>
    <property type="match status" value="1"/>
</dbReference>
<keyword evidence="2" id="KW-0436">Ligase</keyword>
<evidence type="ECO:0000256" key="3">
    <source>
        <dbReference type="ARBA" id="ARBA00022723"/>
    </source>
</evidence>
<dbReference type="Gene3D" id="3.40.1190.10">
    <property type="entry name" value="Mur-like, catalytic domain"/>
    <property type="match status" value="1"/>
</dbReference>
<keyword evidence="4" id="KW-0547">Nucleotide-binding</keyword>
<evidence type="ECO:0000256" key="4">
    <source>
        <dbReference type="ARBA" id="ARBA00022741"/>
    </source>
</evidence>
<dbReference type="InterPro" id="IPR001645">
    <property type="entry name" value="Folylpolyglutamate_synth"/>
</dbReference>
<dbReference type="Gene3D" id="3.90.190.20">
    <property type="entry name" value="Mur ligase, C-terminal domain"/>
    <property type="match status" value="1"/>
</dbReference>
<dbReference type="InterPro" id="IPR036615">
    <property type="entry name" value="Mur_ligase_C_dom_sf"/>
</dbReference>
<organism evidence="9">
    <name type="scientific">marine metagenome</name>
    <dbReference type="NCBI Taxonomy" id="408172"/>
    <lineage>
        <taxon>unclassified sequences</taxon>
        <taxon>metagenomes</taxon>
        <taxon>ecological metagenomes</taxon>
    </lineage>
</organism>
<protein>
    <submittedName>
        <fullName evidence="9">Uncharacterized protein</fullName>
    </submittedName>
</protein>
<evidence type="ECO:0000256" key="6">
    <source>
        <dbReference type="ARBA" id="ARBA00022842"/>
    </source>
</evidence>
<dbReference type="InterPro" id="IPR036565">
    <property type="entry name" value="Mur-like_cat_sf"/>
</dbReference>
<feature type="domain" description="Mur ligase central" evidence="8">
    <location>
        <begin position="42"/>
        <end position="234"/>
    </location>
</feature>
<dbReference type="GO" id="GO:0008841">
    <property type="term" value="F:dihydrofolate synthase activity"/>
    <property type="evidence" value="ECO:0007669"/>
    <property type="project" value="TreeGrafter"/>
</dbReference>
<dbReference type="InterPro" id="IPR004101">
    <property type="entry name" value="Mur_ligase_C"/>
</dbReference>
<dbReference type="PANTHER" id="PTHR11136:SF0">
    <property type="entry name" value="DIHYDROFOLATE SYNTHETASE-RELATED"/>
    <property type="match status" value="1"/>
</dbReference>
<evidence type="ECO:0000259" key="8">
    <source>
        <dbReference type="Pfam" id="PF08245"/>
    </source>
</evidence>
<sequence length="336" mass="38170">MFSKLPMYQNVGASAYKKDLNNIIKLTNHLNNPHKDFKSIHIAGTNGKGSTAHMLSSILQESKYNVGLYTSPHLVDFRERIKINGVMIEKDFIVDFFKENIDFFNHNNFSFFEMTVGLAFEYFKMKSIDIAVIETGMGGRLDSTNIISPEVSVITNISFDHTQFLGNTIQEIAKEKAGIIKEGKAVVIGEKQNNISNLFVDIAKEKNSEIFFANELIENQYECDLNGSYQRKNIKTSIQVIRSLIETGFNISEENIFEGLKNVIRNTGIRGRWEIIGKDPLIICDIAHNKDALSNIINDLELLNCNKIHFVLGFVKDKDIDSIIDLFPESAEFYFT</sequence>